<dbReference type="EMBL" id="BAAANK010000006">
    <property type="protein sequence ID" value="GAA1837805.1"/>
    <property type="molecule type" value="Genomic_DNA"/>
</dbReference>
<comment type="caution">
    <text evidence="1">The sequence shown here is derived from an EMBL/GenBank/DDBJ whole genome shotgun (WGS) entry which is preliminary data.</text>
</comment>
<name>A0ABN2MTE4_9MICO</name>
<keyword evidence="2" id="KW-1185">Reference proteome</keyword>
<organism evidence="1 2">
    <name type="scientific">Agromyces salentinus</name>
    <dbReference type="NCBI Taxonomy" id="269421"/>
    <lineage>
        <taxon>Bacteria</taxon>
        <taxon>Bacillati</taxon>
        <taxon>Actinomycetota</taxon>
        <taxon>Actinomycetes</taxon>
        <taxon>Micrococcales</taxon>
        <taxon>Microbacteriaceae</taxon>
        <taxon>Agromyces</taxon>
    </lineage>
</organism>
<dbReference type="Proteomes" id="UP001501746">
    <property type="component" value="Unassembled WGS sequence"/>
</dbReference>
<accession>A0ABN2MTE4</accession>
<protein>
    <submittedName>
        <fullName evidence="1">Uncharacterized protein</fullName>
    </submittedName>
</protein>
<proteinExistence type="predicted"/>
<evidence type="ECO:0000313" key="1">
    <source>
        <dbReference type="EMBL" id="GAA1837805.1"/>
    </source>
</evidence>
<reference evidence="1 2" key="1">
    <citation type="journal article" date="2019" name="Int. J. Syst. Evol. Microbiol.">
        <title>The Global Catalogue of Microorganisms (GCM) 10K type strain sequencing project: providing services to taxonomists for standard genome sequencing and annotation.</title>
        <authorList>
            <consortium name="The Broad Institute Genomics Platform"/>
            <consortium name="The Broad Institute Genome Sequencing Center for Infectious Disease"/>
            <person name="Wu L."/>
            <person name="Ma J."/>
        </authorList>
    </citation>
    <scope>NUCLEOTIDE SEQUENCE [LARGE SCALE GENOMIC DNA]</scope>
    <source>
        <strain evidence="1 2">JCM 14323</strain>
    </source>
</reference>
<evidence type="ECO:0000313" key="2">
    <source>
        <dbReference type="Proteomes" id="UP001501746"/>
    </source>
</evidence>
<gene>
    <name evidence="1" type="ORF">GCM10009750_23780</name>
</gene>
<sequence length="77" mass="8209">MPFGRVAMFSFGHDSSGMFQGRSSRAGSVIADVIESEPLIVLSVAGADLRRRTGRPIRRAGCGFGVQRPETADADRA</sequence>